<evidence type="ECO:0008006" key="5">
    <source>
        <dbReference type="Google" id="ProtNLM"/>
    </source>
</evidence>
<comment type="caution">
    <text evidence="3">The sequence shown here is derived from an EMBL/GenBank/DDBJ whole genome shotgun (WGS) entry which is preliminary data.</text>
</comment>
<keyword evidence="4" id="KW-1185">Reference proteome</keyword>
<evidence type="ECO:0000313" key="3">
    <source>
        <dbReference type="EMBL" id="GEA81037.1"/>
    </source>
</evidence>
<feature type="chain" id="PRO_5021462210" description="Lipoprotein" evidence="2">
    <location>
        <begin position="49"/>
        <end position="204"/>
    </location>
</feature>
<reference evidence="3 4" key="1">
    <citation type="submission" date="2019-06" db="EMBL/GenBank/DDBJ databases">
        <title>Whole genome shotgun sequence of Cellulomonas uda NBRC 3747.</title>
        <authorList>
            <person name="Hosoyama A."/>
            <person name="Uohara A."/>
            <person name="Ohji S."/>
            <person name="Ichikawa N."/>
        </authorList>
    </citation>
    <scope>NUCLEOTIDE SEQUENCE [LARGE SCALE GENOMIC DNA]</scope>
    <source>
        <strain evidence="3 4">NBRC 3747</strain>
    </source>
</reference>
<gene>
    <name evidence="3" type="ORF">CUD01_14810</name>
</gene>
<name>A0A4Y3KAL9_CELUD</name>
<feature type="signal peptide" evidence="2">
    <location>
        <begin position="1"/>
        <end position="48"/>
    </location>
</feature>
<dbReference type="EMBL" id="BJLP01000020">
    <property type="protein sequence ID" value="GEA81037.1"/>
    <property type="molecule type" value="Genomic_DNA"/>
</dbReference>
<dbReference type="AlphaFoldDB" id="A0A4Y3KAL9"/>
<evidence type="ECO:0000313" key="4">
    <source>
        <dbReference type="Proteomes" id="UP000315842"/>
    </source>
</evidence>
<keyword evidence="2" id="KW-0732">Signal</keyword>
<feature type="region of interest" description="Disordered" evidence="1">
    <location>
        <begin position="181"/>
        <end position="204"/>
    </location>
</feature>
<evidence type="ECO:0000256" key="1">
    <source>
        <dbReference type="SAM" id="MobiDB-lite"/>
    </source>
</evidence>
<organism evidence="3 4">
    <name type="scientific">Cellulomonas uda</name>
    <dbReference type="NCBI Taxonomy" id="1714"/>
    <lineage>
        <taxon>Bacteria</taxon>
        <taxon>Bacillati</taxon>
        <taxon>Actinomycetota</taxon>
        <taxon>Actinomycetes</taxon>
        <taxon>Micrococcales</taxon>
        <taxon>Cellulomonadaceae</taxon>
        <taxon>Cellulomonas</taxon>
    </lineage>
</organism>
<protein>
    <recommendedName>
        <fullName evidence="5">Lipoprotein</fullName>
    </recommendedName>
</protein>
<accession>A0A4Y3KAL9</accession>
<evidence type="ECO:0000256" key="2">
    <source>
        <dbReference type="SAM" id="SignalP"/>
    </source>
</evidence>
<sequence>MAALTAIVRAPEQPSTRASGRQAMTPGRRTLALALLTLGLAGASAACAADSNLPAGSLTVGPGGEELNCADPGVRSTRALSAVWVKNTGTSPIRIVSVQAVGAVDLEFDAPFLVQEGGRWYTVAGDIPPAPGDEWSAQAWSHRVDLDEGVIGPGELWQIVQPMRTLSDDAHFEATRVEYDEDGTRRAGQDRTAMSITGHAPECS</sequence>
<proteinExistence type="predicted"/>
<dbReference type="Proteomes" id="UP000315842">
    <property type="component" value="Unassembled WGS sequence"/>
</dbReference>